<evidence type="ECO:0000256" key="7">
    <source>
        <dbReference type="SAM" id="MobiDB-lite"/>
    </source>
</evidence>
<dbReference type="InterPro" id="IPR015760">
    <property type="entry name" value="TIF_IF2"/>
</dbReference>
<dbReference type="InterPro" id="IPR009000">
    <property type="entry name" value="Transl_B-barrel_sf"/>
</dbReference>
<reference evidence="9" key="1">
    <citation type="submission" date="2015-09" db="EMBL/GenBank/DDBJ databases">
        <title>Scylla olivacea transcriptome.</title>
        <authorList>
            <person name="Ikhwanuddin M."/>
        </authorList>
    </citation>
    <scope>NUCLEOTIDE SEQUENCE</scope>
</reference>
<keyword evidence="3" id="KW-0547">Nucleotide-binding</keyword>
<dbReference type="InterPro" id="IPR023115">
    <property type="entry name" value="TIF_IF2_dom3"/>
</dbReference>
<dbReference type="EMBL" id="GDRN01096834">
    <property type="protein sequence ID" value="JAI59267.1"/>
    <property type="molecule type" value="Transcribed_RNA"/>
</dbReference>
<dbReference type="InterPro" id="IPR044145">
    <property type="entry name" value="IF2_II"/>
</dbReference>
<keyword evidence="4" id="KW-0648">Protein biosynthesis</keyword>
<dbReference type="InterPro" id="IPR036925">
    <property type="entry name" value="TIF_IF2_dom3_sf"/>
</dbReference>
<evidence type="ECO:0000313" key="9">
    <source>
        <dbReference type="EMBL" id="JAI59267.1"/>
    </source>
</evidence>
<dbReference type="InterPro" id="IPR005225">
    <property type="entry name" value="Small_GTP-bd"/>
</dbReference>
<feature type="compositionally biased region" description="Basic and acidic residues" evidence="7">
    <location>
        <begin position="478"/>
        <end position="487"/>
    </location>
</feature>
<dbReference type="GO" id="GO:0005525">
    <property type="term" value="F:GTP binding"/>
    <property type="evidence" value="ECO:0007669"/>
    <property type="project" value="UniProtKB-KW"/>
</dbReference>
<feature type="compositionally biased region" description="Basic residues" evidence="7">
    <location>
        <begin position="488"/>
        <end position="499"/>
    </location>
</feature>
<dbReference type="SUPFAM" id="SSF50447">
    <property type="entry name" value="Translation proteins"/>
    <property type="match status" value="2"/>
</dbReference>
<keyword evidence="5" id="KW-0342">GTP-binding</keyword>
<protein>
    <recommendedName>
        <fullName evidence="8">Tr-type G domain-containing protein</fullName>
    </recommendedName>
</protein>
<dbReference type="PANTHER" id="PTHR43381">
    <property type="entry name" value="TRANSLATION INITIATION FACTOR IF-2-RELATED"/>
    <property type="match status" value="1"/>
</dbReference>
<dbReference type="AlphaFoldDB" id="A0A0P4W2N6"/>
<evidence type="ECO:0000256" key="3">
    <source>
        <dbReference type="ARBA" id="ARBA00022741"/>
    </source>
</evidence>
<dbReference type="FunFam" id="3.40.50.300:FF:000019">
    <property type="entry name" value="Translation initiation factor IF-2"/>
    <property type="match status" value="1"/>
</dbReference>
<dbReference type="FunFam" id="3.40.50.10050:FF:000001">
    <property type="entry name" value="Translation initiation factor IF-2"/>
    <property type="match status" value="1"/>
</dbReference>
<dbReference type="NCBIfam" id="TIGR00231">
    <property type="entry name" value="small_GTP"/>
    <property type="match status" value="1"/>
</dbReference>
<comment type="function">
    <text evidence="6">One of the essential components for the initiation of protein synthesis. Protects formylmethionyl-tRNA from spontaneous hydrolysis and promotes its binding to the 30S ribosomal subunits. Also involved in the hydrolysis of GTP during the formation of the 70S ribosomal complex.</text>
</comment>
<dbReference type="Pfam" id="PF22042">
    <property type="entry name" value="EF-G_D2"/>
    <property type="match status" value="1"/>
</dbReference>
<name>A0A0P4W2N6_SCYOL</name>
<dbReference type="Gene3D" id="3.40.50.300">
    <property type="entry name" value="P-loop containing nucleotide triphosphate hydrolases"/>
    <property type="match status" value="1"/>
</dbReference>
<dbReference type="PANTHER" id="PTHR43381:SF20">
    <property type="entry name" value="TRANSLATION INITIATION FACTOR IF-2, MITOCHONDRIAL"/>
    <property type="match status" value="1"/>
</dbReference>
<dbReference type="Gene3D" id="2.40.30.10">
    <property type="entry name" value="Translation factors"/>
    <property type="match status" value="2"/>
</dbReference>
<dbReference type="GO" id="GO:0005737">
    <property type="term" value="C:cytoplasm"/>
    <property type="evidence" value="ECO:0007669"/>
    <property type="project" value="TreeGrafter"/>
</dbReference>
<dbReference type="GO" id="GO:0003924">
    <property type="term" value="F:GTPase activity"/>
    <property type="evidence" value="ECO:0007669"/>
    <property type="project" value="InterPro"/>
</dbReference>
<feature type="domain" description="Tr-type G" evidence="8">
    <location>
        <begin position="182"/>
        <end position="356"/>
    </location>
</feature>
<organism evidence="9">
    <name type="scientific">Scylla olivacea</name>
    <name type="common">Orange mud crab</name>
    <name type="synonym">Cancer olivacea</name>
    <dbReference type="NCBI Taxonomy" id="85551"/>
    <lineage>
        <taxon>Eukaryota</taxon>
        <taxon>Metazoa</taxon>
        <taxon>Ecdysozoa</taxon>
        <taxon>Arthropoda</taxon>
        <taxon>Crustacea</taxon>
        <taxon>Multicrustacea</taxon>
        <taxon>Malacostraca</taxon>
        <taxon>Eumalacostraca</taxon>
        <taxon>Eucarida</taxon>
        <taxon>Decapoda</taxon>
        <taxon>Pleocyemata</taxon>
        <taxon>Brachyura</taxon>
        <taxon>Eubrachyura</taxon>
        <taxon>Portunoidea</taxon>
        <taxon>Portunidae</taxon>
        <taxon>Portuninae</taxon>
        <taxon>Scylla</taxon>
    </lineage>
</organism>
<dbReference type="Gene3D" id="3.40.50.10050">
    <property type="entry name" value="Translation initiation factor IF- 2, domain 3"/>
    <property type="match status" value="1"/>
</dbReference>
<dbReference type="FunFam" id="2.40.30.10:FF:000007">
    <property type="entry name" value="Translation initiation factor IF-2"/>
    <property type="match status" value="1"/>
</dbReference>
<dbReference type="PROSITE" id="PS51722">
    <property type="entry name" value="G_TR_2"/>
    <property type="match status" value="1"/>
</dbReference>
<dbReference type="CDD" id="cd03702">
    <property type="entry name" value="IF2_mtIF2_II"/>
    <property type="match status" value="1"/>
</dbReference>
<dbReference type="FunFam" id="2.40.30.10:FF:000008">
    <property type="entry name" value="Translation initiation factor IF-2"/>
    <property type="match status" value="1"/>
</dbReference>
<dbReference type="CDD" id="cd03692">
    <property type="entry name" value="mtIF2_IVc"/>
    <property type="match status" value="1"/>
</dbReference>
<evidence type="ECO:0000256" key="2">
    <source>
        <dbReference type="ARBA" id="ARBA00022540"/>
    </source>
</evidence>
<accession>A0A0P4W2N6</accession>
<dbReference type="InterPro" id="IPR027417">
    <property type="entry name" value="P-loop_NTPase"/>
</dbReference>
<dbReference type="InterPro" id="IPR000795">
    <property type="entry name" value="T_Tr_GTP-bd_dom"/>
</dbReference>
<proteinExistence type="inferred from homology"/>
<evidence type="ECO:0000256" key="5">
    <source>
        <dbReference type="ARBA" id="ARBA00023134"/>
    </source>
</evidence>
<evidence type="ECO:0000259" key="8">
    <source>
        <dbReference type="PROSITE" id="PS51722"/>
    </source>
</evidence>
<dbReference type="SUPFAM" id="SSF52540">
    <property type="entry name" value="P-loop containing nucleoside triphosphate hydrolases"/>
    <property type="match status" value="1"/>
</dbReference>
<evidence type="ECO:0000256" key="6">
    <source>
        <dbReference type="ARBA" id="ARBA00025162"/>
    </source>
</evidence>
<dbReference type="SUPFAM" id="SSF52156">
    <property type="entry name" value="Initiation factor IF2/eIF5b, domain 3"/>
    <property type="match status" value="1"/>
</dbReference>
<evidence type="ECO:0000256" key="1">
    <source>
        <dbReference type="ARBA" id="ARBA00007733"/>
    </source>
</evidence>
<dbReference type="Pfam" id="PF11987">
    <property type="entry name" value="IF-2"/>
    <property type="match status" value="1"/>
</dbReference>
<evidence type="ECO:0000256" key="4">
    <source>
        <dbReference type="ARBA" id="ARBA00022917"/>
    </source>
</evidence>
<comment type="similarity">
    <text evidence="1">Belongs to the TRAFAC class translation factor GTPase superfamily. Classic translation factor GTPase family. IF-2 subfamily.</text>
</comment>
<dbReference type="InterPro" id="IPR053905">
    <property type="entry name" value="EF-G-like_DII"/>
</dbReference>
<sequence>MMSRSLVVGRWLAQREIRPLWQALQGVERPALLGTRYRVLGAAPCLLCGQLPRTAFHTSAALSKRRKDKDAKNAVHLNPKATKMEKPKARVVSIWKNMTVLELSKAIERDIDTVFEIFLYIDGSDHYDEPNAPITNLRVAQETVKRAGLRFKIEGSPVKVEQETKNKDAFRRSPAEEEKLVRRPPVVTIMGHVDHGKTTLLDSLRDTCVVQSEHGGITQHIGAFSVQLESGEQATFLDTPGHAAFGAMRARGAMVTDVVVLVVAADDGVMAQTQESLKLAQEAHVPIVVAINKVDKPEADVAGTRKMLLNAGLQLEEQGGEVQAVEVSALTGHNLDQLVEAVVTQAELLNLRSDPTGAVEGVVVESRTDPGRGKVATCVIQRGTLSRGAVLVAGTAWGKVRSMFSDAGKPIKSAPPATPVQVIGWRQLPSAGDVVLEVEGEHRAAEVVEWREAVLKKQQQEDDATAIEEKLQEHLKQYRAQREEKRKMGVRYKLRKRGPRPKENVEEDGPPKVSLVLKGDVDGSVEALLDTFDTYHGTECHLDLISYGVGPVTPSDVNMASMFSGIIYTFNVEVPKEVRMLALKKGVTISEHTVIYHLIDHLKERISAQLPLKEEEEILGEANVLEEFLITEGRKKVPIAGCRCVKGSLKKNALYRVVRGQDTIHEGELSSMRHLKEEVESITRGKECGLCFADHDLRFQSGDTLICYRIKQVPQTTDWDPGF</sequence>
<dbReference type="GO" id="GO:0003743">
    <property type="term" value="F:translation initiation factor activity"/>
    <property type="evidence" value="ECO:0007669"/>
    <property type="project" value="UniProtKB-KW"/>
</dbReference>
<dbReference type="Pfam" id="PF00009">
    <property type="entry name" value="GTP_EFTU"/>
    <property type="match status" value="1"/>
</dbReference>
<keyword evidence="2" id="KW-0396">Initiation factor</keyword>
<dbReference type="CDD" id="cd01887">
    <property type="entry name" value="IF2_eIF5B"/>
    <property type="match status" value="1"/>
</dbReference>
<feature type="region of interest" description="Disordered" evidence="7">
    <location>
        <begin position="478"/>
        <end position="511"/>
    </location>
</feature>